<feature type="transmembrane region" description="Helical" evidence="9">
    <location>
        <begin position="401"/>
        <end position="422"/>
    </location>
</feature>
<dbReference type="PROSITE" id="PS50850">
    <property type="entry name" value="MFS"/>
    <property type="match status" value="1"/>
</dbReference>
<reference evidence="11" key="2">
    <citation type="submission" date="2014-07" db="EMBL/GenBank/DDBJ databases">
        <authorList>
            <person name="Hull J."/>
        </authorList>
    </citation>
    <scope>NUCLEOTIDE SEQUENCE</scope>
</reference>
<keyword evidence="5 9" id="KW-0472">Membrane</keyword>
<dbReference type="InterPro" id="IPR003663">
    <property type="entry name" value="Sugar/inositol_transpt"/>
</dbReference>
<dbReference type="InterPro" id="IPR036259">
    <property type="entry name" value="MFS_trans_sf"/>
</dbReference>
<dbReference type="InterPro" id="IPR005828">
    <property type="entry name" value="MFS_sugar_transport-like"/>
</dbReference>
<reference evidence="11" key="1">
    <citation type="journal article" date="2014" name="PLoS ONE">
        <title>Transcriptome-Based Identification of ABC Transporters in the Western Tarnished Plant Bug Lygus hesperus.</title>
        <authorList>
            <person name="Hull J.J."/>
            <person name="Chaney K."/>
            <person name="Geib S.M."/>
            <person name="Fabrick J.A."/>
            <person name="Brent C.S."/>
            <person name="Walsh D."/>
            <person name="Lavine L.C."/>
        </authorList>
    </citation>
    <scope>NUCLEOTIDE SEQUENCE</scope>
</reference>
<dbReference type="NCBIfam" id="TIGR00879">
    <property type="entry name" value="SP"/>
    <property type="match status" value="1"/>
</dbReference>
<dbReference type="PROSITE" id="PS00217">
    <property type="entry name" value="SUGAR_TRANSPORT_2"/>
    <property type="match status" value="1"/>
</dbReference>
<feature type="transmembrane region" description="Helical" evidence="9">
    <location>
        <begin position="366"/>
        <end position="389"/>
    </location>
</feature>
<dbReference type="PRINTS" id="PR00171">
    <property type="entry name" value="SUGRTRNSPORT"/>
</dbReference>
<feature type="transmembrane region" description="Helical" evidence="9">
    <location>
        <begin position="332"/>
        <end position="354"/>
    </location>
</feature>
<dbReference type="InterPro" id="IPR050549">
    <property type="entry name" value="MFS_Trehalose_Transporter"/>
</dbReference>
<sequence>MTKTITSLAIIRQVWLAVTASLGYLTIGLVRGWSSPAIPSMRAISPDLAPNDEIISWISAVPPLGAFVGSLFCGPMMQGFGRKMTLLISSPLFSASWLIIGLANHWGVIIAARAFSGFCVGIVLPSAQIYVSECSHPKMRGMMGSLPALAMAVGILVSYILGTFLSWYSLAIASATFPASLVILLQFLPESPTWLQSRGRTTEAKAALEWLQRESNIATIELSTIEPPKEVVTALTSNEEKTIRSKKAIVSGAYSLDSLLRKPVLVPFGLAVGILVFQQISGIDSIVFYTVSIFQASGASLGEYESTIIVGAVQVVATFASLLLVDAQGRKALLLISGVTMAVSMAALGAYFYLHDQGKAAGLGLLPLFSQLVFIAGYSLGYCNIPFILMGELLPVAQRSLLSSVAGALNLASMFVVIKTFPDLVDLIGSDGTFWLYACLCALSCAFVHFFLPETKGKSLDEIEELFEKMSSKPRIKTAEEKARQPKQDVVVMH</sequence>
<evidence type="ECO:0000256" key="5">
    <source>
        <dbReference type="ARBA" id="ARBA00023136"/>
    </source>
</evidence>
<dbReference type="InterPro" id="IPR005829">
    <property type="entry name" value="Sugar_transporter_CS"/>
</dbReference>
<dbReference type="Gene3D" id="1.20.1250.20">
    <property type="entry name" value="MFS general substrate transporter like domains"/>
    <property type="match status" value="1"/>
</dbReference>
<evidence type="ECO:0000256" key="7">
    <source>
        <dbReference type="ARBA" id="ARBA00024348"/>
    </source>
</evidence>
<evidence type="ECO:0000256" key="2">
    <source>
        <dbReference type="ARBA" id="ARBA00022475"/>
    </source>
</evidence>
<evidence type="ECO:0000313" key="12">
    <source>
        <dbReference type="EMBL" id="JAQ13411.1"/>
    </source>
</evidence>
<evidence type="ECO:0000256" key="8">
    <source>
        <dbReference type="RuleBase" id="RU003346"/>
    </source>
</evidence>
<evidence type="ECO:0000256" key="1">
    <source>
        <dbReference type="ARBA" id="ARBA00004651"/>
    </source>
</evidence>
<dbReference type="Pfam" id="PF00083">
    <property type="entry name" value="Sugar_tr"/>
    <property type="match status" value="1"/>
</dbReference>
<dbReference type="PANTHER" id="PTHR48021:SF96">
    <property type="entry name" value="FACILITATED TREHALOSE TRANSPORTER TRET1-1-RELATED"/>
    <property type="match status" value="1"/>
</dbReference>
<proteinExistence type="inferred from homology"/>
<evidence type="ECO:0000256" key="3">
    <source>
        <dbReference type="ARBA" id="ARBA00022692"/>
    </source>
</evidence>
<accession>A0A0A9WHG7</accession>
<feature type="transmembrane region" description="Helical" evidence="9">
    <location>
        <begin position="85"/>
        <end position="103"/>
    </location>
</feature>
<feature type="transmembrane region" description="Helical" evidence="9">
    <location>
        <begin position="14"/>
        <end position="34"/>
    </location>
</feature>
<protein>
    <submittedName>
        <fullName evidence="11">Facilitated trehalose transporter Tret1</fullName>
    </submittedName>
</protein>
<comment type="similarity">
    <text evidence="7">Belongs to the major facilitator superfamily. Sugar transporter (TC 2.A.1.1) family. Trehalose transporter subfamily.</text>
</comment>
<feature type="transmembrane region" description="Helical" evidence="9">
    <location>
        <begin position="264"/>
        <end position="288"/>
    </location>
</feature>
<keyword evidence="8" id="KW-0813">Transport</keyword>
<keyword evidence="4 9" id="KW-1133">Transmembrane helix</keyword>
<dbReference type="PANTHER" id="PTHR48021">
    <property type="match status" value="1"/>
</dbReference>
<evidence type="ECO:0000256" key="9">
    <source>
        <dbReference type="SAM" id="Phobius"/>
    </source>
</evidence>
<organism evidence="11">
    <name type="scientific">Lygus hesperus</name>
    <name type="common">Western plant bug</name>
    <dbReference type="NCBI Taxonomy" id="30085"/>
    <lineage>
        <taxon>Eukaryota</taxon>
        <taxon>Metazoa</taxon>
        <taxon>Ecdysozoa</taxon>
        <taxon>Arthropoda</taxon>
        <taxon>Hexapoda</taxon>
        <taxon>Insecta</taxon>
        <taxon>Pterygota</taxon>
        <taxon>Neoptera</taxon>
        <taxon>Paraneoptera</taxon>
        <taxon>Hemiptera</taxon>
        <taxon>Heteroptera</taxon>
        <taxon>Panheteroptera</taxon>
        <taxon>Cimicomorpha</taxon>
        <taxon>Miridae</taxon>
        <taxon>Mirini</taxon>
        <taxon>Lygus</taxon>
    </lineage>
</organism>
<evidence type="ECO:0000259" key="10">
    <source>
        <dbReference type="PROSITE" id="PS50850"/>
    </source>
</evidence>
<evidence type="ECO:0000256" key="4">
    <source>
        <dbReference type="ARBA" id="ARBA00022989"/>
    </source>
</evidence>
<dbReference type="EMBL" id="GBHO01036395">
    <property type="protein sequence ID" value="JAG07209.1"/>
    <property type="molecule type" value="Transcribed_RNA"/>
</dbReference>
<feature type="transmembrane region" description="Helical" evidence="9">
    <location>
        <begin position="143"/>
        <end position="161"/>
    </location>
</feature>
<comment type="subcellular location">
    <subcellularLocation>
        <location evidence="1">Cell membrane</location>
        <topology evidence="1">Multi-pass membrane protein</topology>
    </subcellularLocation>
</comment>
<reference evidence="12" key="3">
    <citation type="journal article" date="2016" name="Gigascience">
        <title>De novo construction of an expanded transcriptome assembly for the western tarnished plant bug, Lygus hesperus.</title>
        <authorList>
            <person name="Tassone E.E."/>
            <person name="Geib S.M."/>
            <person name="Hall B."/>
            <person name="Fabrick J.A."/>
            <person name="Brent C.S."/>
            <person name="Hull J.J."/>
        </authorList>
    </citation>
    <scope>NUCLEOTIDE SEQUENCE</scope>
</reference>
<dbReference type="InterPro" id="IPR020846">
    <property type="entry name" value="MFS_dom"/>
</dbReference>
<dbReference type="EMBL" id="GDHC01005218">
    <property type="protein sequence ID" value="JAQ13411.1"/>
    <property type="molecule type" value="Transcribed_RNA"/>
</dbReference>
<keyword evidence="6" id="KW-0325">Glycoprotein</keyword>
<dbReference type="GO" id="GO:0005886">
    <property type="term" value="C:plasma membrane"/>
    <property type="evidence" value="ECO:0007669"/>
    <property type="project" value="UniProtKB-SubCell"/>
</dbReference>
<feature type="transmembrane region" description="Helical" evidence="9">
    <location>
        <begin position="54"/>
        <end position="73"/>
    </location>
</feature>
<feature type="transmembrane region" description="Helical" evidence="9">
    <location>
        <begin position="308"/>
        <end position="325"/>
    </location>
</feature>
<dbReference type="AlphaFoldDB" id="A0A0A9WHG7"/>
<feature type="domain" description="Major facilitator superfamily (MFS) profile" evidence="10">
    <location>
        <begin position="16"/>
        <end position="456"/>
    </location>
</feature>
<keyword evidence="3 9" id="KW-0812">Transmembrane</keyword>
<name>A0A0A9WHG7_LYGHE</name>
<feature type="transmembrane region" description="Helical" evidence="9">
    <location>
        <begin position="434"/>
        <end position="452"/>
    </location>
</feature>
<dbReference type="FunFam" id="1.20.1250.20:FF:000055">
    <property type="entry name" value="Facilitated trehalose transporter Tret1-2 homolog"/>
    <property type="match status" value="1"/>
</dbReference>
<dbReference type="GO" id="GO:0022857">
    <property type="term" value="F:transmembrane transporter activity"/>
    <property type="evidence" value="ECO:0007669"/>
    <property type="project" value="InterPro"/>
</dbReference>
<evidence type="ECO:0000256" key="6">
    <source>
        <dbReference type="ARBA" id="ARBA00023180"/>
    </source>
</evidence>
<gene>
    <name evidence="11" type="primary">Tret1_153</name>
    <name evidence="12" type="synonym">Tret1_75</name>
    <name evidence="11" type="ORF">CM83_38086</name>
    <name evidence="12" type="ORF">g.77910</name>
</gene>
<evidence type="ECO:0000313" key="11">
    <source>
        <dbReference type="EMBL" id="JAG07209.1"/>
    </source>
</evidence>
<keyword evidence="2" id="KW-1003">Cell membrane</keyword>
<dbReference type="SUPFAM" id="SSF103473">
    <property type="entry name" value="MFS general substrate transporter"/>
    <property type="match status" value="1"/>
</dbReference>